<dbReference type="EMBL" id="AM425574">
    <property type="protein sequence ID" value="CAN66694.1"/>
    <property type="molecule type" value="Genomic_DNA"/>
</dbReference>
<name>A5AFQ6_VITVI</name>
<gene>
    <name evidence="1" type="ORF">VITISV_032488</name>
</gene>
<reference evidence="1" key="1">
    <citation type="journal article" date="2007" name="PLoS ONE">
        <title>The first genome sequence of an elite grapevine cultivar (Pinot noir Vitis vinifera L.): coping with a highly heterozygous genome.</title>
        <authorList>
            <person name="Velasco R."/>
            <person name="Zharkikh A."/>
            <person name="Troggio M."/>
            <person name="Cartwright D.A."/>
            <person name="Cestaro A."/>
            <person name="Pruss D."/>
            <person name="Pindo M."/>
            <person name="FitzGerald L.M."/>
            <person name="Vezzulli S."/>
            <person name="Reid J."/>
            <person name="Malacarne G."/>
            <person name="Iliev D."/>
            <person name="Coppola G."/>
            <person name="Wardell B."/>
            <person name="Micheletti D."/>
            <person name="Macalma T."/>
            <person name="Facci M."/>
            <person name="Mitchell J.T."/>
            <person name="Perazzolli M."/>
            <person name="Eldredge G."/>
            <person name="Gatto P."/>
            <person name="Oyzerski R."/>
            <person name="Moretto M."/>
            <person name="Gutin N."/>
            <person name="Stefanini M."/>
            <person name="Chen Y."/>
            <person name="Segala C."/>
            <person name="Davenport C."/>
            <person name="Dematte L."/>
            <person name="Mraz A."/>
            <person name="Battilana J."/>
            <person name="Stormo K."/>
            <person name="Costa F."/>
            <person name="Tao Q."/>
            <person name="Si-Ammour A."/>
            <person name="Harkins T."/>
            <person name="Lackey A."/>
            <person name="Perbost C."/>
            <person name="Taillon B."/>
            <person name="Stella A."/>
            <person name="Solovyev V."/>
            <person name="Fawcett J.A."/>
            <person name="Sterck L."/>
            <person name="Vandepoele K."/>
            <person name="Grando S.M."/>
            <person name="Toppo S."/>
            <person name="Moser C."/>
            <person name="Lanchbury J."/>
            <person name="Bogden R."/>
            <person name="Skolnick M."/>
            <person name="Sgaramella V."/>
            <person name="Bhatnagar S.K."/>
            <person name="Fontana P."/>
            <person name="Gutin A."/>
            <person name="Van de Peer Y."/>
            <person name="Salamini F."/>
            <person name="Viola R."/>
        </authorList>
    </citation>
    <scope>NUCLEOTIDE SEQUENCE</scope>
</reference>
<dbReference type="AlphaFoldDB" id="A5AFQ6"/>
<protein>
    <submittedName>
        <fullName evidence="1">Uncharacterized protein</fullName>
    </submittedName>
</protein>
<accession>A5AFQ6</accession>
<sequence>MWVSQAVGGISLGVAVGMRRQQAEEKGKLPLVSRISLSVVGHRRDLCECRCYRRPSAGSVLDPWCRGWDVDDGRRRKGWSLEVAATQPRDLILLNRTPK</sequence>
<organism evidence="1">
    <name type="scientific">Vitis vinifera</name>
    <name type="common">Grape</name>
    <dbReference type="NCBI Taxonomy" id="29760"/>
    <lineage>
        <taxon>Eukaryota</taxon>
        <taxon>Viridiplantae</taxon>
        <taxon>Streptophyta</taxon>
        <taxon>Embryophyta</taxon>
        <taxon>Tracheophyta</taxon>
        <taxon>Spermatophyta</taxon>
        <taxon>Magnoliopsida</taxon>
        <taxon>eudicotyledons</taxon>
        <taxon>Gunneridae</taxon>
        <taxon>Pentapetalae</taxon>
        <taxon>rosids</taxon>
        <taxon>Vitales</taxon>
        <taxon>Vitaceae</taxon>
        <taxon>Viteae</taxon>
        <taxon>Vitis</taxon>
    </lineage>
</organism>
<evidence type="ECO:0000313" key="1">
    <source>
        <dbReference type="EMBL" id="CAN66694.1"/>
    </source>
</evidence>
<proteinExistence type="predicted"/>